<dbReference type="InterPro" id="IPR042564">
    <property type="entry name" value="CRISPR-Cas6/Csy4_sf"/>
</dbReference>
<reference evidence="1 2" key="1">
    <citation type="journal article" date="2014" name="Appl. Environ. Microbiol.">
        <title>Genomic features of a bumble bee symbiont reflect its host environment.</title>
        <authorList>
            <person name="Martinson V.G."/>
            <person name="Magoc T."/>
            <person name="Koch H."/>
            <person name="Salzberg S.L."/>
            <person name="Moran N.A."/>
        </authorList>
    </citation>
    <scope>NUCLEOTIDE SEQUENCE [LARGE SCALE GENOMIC DNA]</scope>
    <source>
        <strain evidence="1 2">Bimp</strain>
    </source>
</reference>
<dbReference type="Gene3D" id="3.30.70.2540">
    <property type="entry name" value="CRISPR-associated endoribonuclease Cas6/Csy4"/>
    <property type="match status" value="1"/>
</dbReference>
<comment type="caution">
    <text evidence="1">The sequence shown here is derived from an EMBL/GenBank/DDBJ whole genome shotgun (WGS) entry which is preliminary data.</text>
</comment>
<dbReference type="RefSeq" id="WP_036563095.1">
    <property type="nucleotide sequence ID" value="NZ_AWGA01000073.1"/>
</dbReference>
<dbReference type="Proteomes" id="UP000506160">
    <property type="component" value="Unassembled WGS sequence"/>
</dbReference>
<dbReference type="AlphaFoldDB" id="A0AB94IAZ7"/>
<gene>
    <name evidence="1" type="primary">cas6f</name>
    <name evidence="1" type="ORF">O970_08220</name>
</gene>
<keyword evidence="2" id="KW-1185">Reference proteome</keyword>
<dbReference type="EMBL" id="AWGA01000073">
    <property type="protein sequence ID" value="TEA26578.1"/>
    <property type="molecule type" value="Genomic_DNA"/>
</dbReference>
<dbReference type="NCBIfam" id="TIGR02563">
    <property type="entry name" value="cas_Csy4"/>
    <property type="match status" value="1"/>
</dbReference>
<sequence>MLTHYFELRAIPQLELSDIEVMNQVMQSLHYCLAKYQGQIGICFPCYSKKRQTLGGIIRLFGTEQQLNALKQALNQQYIVQDYTIMMAIQPIPMTKDDGGHRYLLVSRVRTKGMSALRRSEKRLTAQGVWNEDVRQAMIKKWGDVSLSYPHCHLKSVSNGQHFILWVNQRFVAKEHAGNFNSYGMSQSATVPHF</sequence>
<dbReference type="GO" id="GO:0004519">
    <property type="term" value="F:endonuclease activity"/>
    <property type="evidence" value="ECO:0007669"/>
    <property type="project" value="InterPro"/>
</dbReference>
<evidence type="ECO:0000313" key="2">
    <source>
        <dbReference type="Proteomes" id="UP000506160"/>
    </source>
</evidence>
<dbReference type="GO" id="GO:0043571">
    <property type="term" value="P:maintenance of CRISPR repeat elements"/>
    <property type="evidence" value="ECO:0007669"/>
    <property type="project" value="InterPro"/>
</dbReference>
<protein>
    <submittedName>
        <fullName evidence="1">Type I-F CRISPR-associated endoribonuclease Cas6/Csy4</fullName>
    </submittedName>
</protein>
<dbReference type="Pfam" id="PF09618">
    <property type="entry name" value="Cas_Csy4"/>
    <property type="match status" value="1"/>
</dbReference>
<dbReference type="CDD" id="cd09739">
    <property type="entry name" value="Cas6_I-F"/>
    <property type="match status" value="1"/>
</dbReference>
<accession>A0AB94IAZ7</accession>
<name>A0AB94IAZ7_9GAMM</name>
<organism evidence="1 2">
    <name type="scientific">Candidatus Schmidhempelia bombi str. Bimp</name>
    <dbReference type="NCBI Taxonomy" id="1387197"/>
    <lineage>
        <taxon>Bacteria</taxon>
        <taxon>Pseudomonadati</taxon>
        <taxon>Pseudomonadota</taxon>
        <taxon>Gammaproteobacteria</taxon>
        <taxon>Orbales</taxon>
        <taxon>Orbaceae</taxon>
        <taxon>Candidatus Schmidhempelia</taxon>
    </lineage>
</organism>
<dbReference type="InterPro" id="IPR013396">
    <property type="entry name" value="CRISPR-assoc_prot_Csy4"/>
</dbReference>
<proteinExistence type="predicted"/>
<evidence type="ECO:0000313" key="1">
    <source>
        <dbReference type="EMBL" id="TEA26578.1"/>
    </source>
</evidence>